<dbReference type="EMBL" id="AYLP01000017">
    <property type="protein sequence ID" value="ESS68792.1"/>
    <property type="molecule type" value="Genomic_DNA"/>
</dbReference>
<evidence type="ECO:0000313" key="2">
    <source>
        <dbReference type="EMBL" id="ESS68792.1"/>
    </source>
</evidence>
<sequence>MPLKHRAPISQIFFFLRVYFYSFYVIFKKTKTKTKTHTHKKERMKASSNLSLRRRELLERLIDLSTATFDEQVLIVTNCMTPRSRRWRRSCCRCLMFASLTARRRFRTFCATLCSG</sequence>
<comment type="caution">
    <text evidence="2">The sequence shown here is derived from an EMBL/GenBank/DDBJ whole genome shotgun (WGS) entry which is preliminary data.</text>
</comment>
<evidence type="ECO:0000256" key="1">
    <source>
        <dbReference type="SAM" id="Phobius"/>
    </source>
</evidence>
<proteinExistence type="predicted"/>
<accession>V5BRJ2</accession>
<name>V5BRJ2_TRYCR</name>
<gene>
    <name evidence="2" type="ORF">TCDM_02510</name>
</gene>
<reference evidence="2 3" key="1">
    <citation type="journal article" date="2014" name="Genome Announc.">
        <title>Trypanosoma cruzi Clone Dm28c Draft Genome Sequence.</title>
        <authorList>
            <person name="Grisard E.C."/>
            <person name="Teixeira S.M."/>
            <person name="de Almeida L.G."/>
            <person name="Stoco P.H."/>
            <person name="Gerber A.L."/>
            <person name="Talavera-Lopez C."/>
            <person name="Lima O.C."/>
            <person name="Andersson B."/>
            <person name="de Vasconcelos A.T."/>
        </authorList>
    </citation>
    <scope>NUCLEOTIDE SEQUENCE [LARGE SCALE GENOMIC DNA]</scope>
    <source>
        <strain evidence="2 3">Dm28c</strain>
    </source>
</reference>
<keyword evidence="1" id="KW-0812">Transmembrane</keyword>
<protein>
    <submittedName>
        <fullName evidence="2">Uncharacterized protein</fullName>
    </submittedName>
</protein>
<feature type="transmembrane region" description="Helical" evidence="1">
    <location>
        <begin position="6"/>
        <end position="27"/>
    </location>
</feature>
<evidence type="ECO:0000313" key="3">
    <source>
        <dbReference type="Proteomes" id="UP000017861"/>
    </source>
</evidence>
<dbReference type="Proteomes" id="UP000017861">
    <property type="component" value="Unassembled WGS sequence"/>
</dbReference>
<dbReference type="AlphaFoldDB" id="V5BRJ2"/>
<dbReference type="VEuPathDB" id="TriTrypDB:TCDM_02510"/>
<keyword evidence="1" id="KW-1133">Transmembrane helix</keyword>
<keyword evidence="1" id="KW-0472">Membrane</keyword>
<organism evidence="2 3">
    <name type="scientific">Trypanosoma cruzi Dm28c</name>
    <dbReference type="NCBI Taxonomy" id="1416333"/>
    <lineage>
        <taxon>Eukaryota</taxon>
        <taxon>Discoba</taxon>
        <taxon>Euglenozoa</taxon>
        <taxon>Kinetoplastea</taxon>
        <taxon>Metakinetoplastina</taxon>
        <taxon>Trypanosomatida</taxon>
        <taxon>Trypanosomatidae</taxon>
        <taxon>Trypanosoma</taxon>
        <taxon>Schizotrypanum</taxon>
    </lineage>
</organism>